<dbReference type="Proteomes" id="UP000294299">
    <property type="component" value="Chromosome NFRAN"/>
</dbReference>
<evidence type="ECO:0000313" key="3">
    <source>
        <dbReference type="Proteomes" id="UP000294299"/>
    </source>
</evidence>
<dbReference type="NCBIfam" id="NF033412">
    <property type="entry name" value="primase_PriX"/>
    <property type="match status" value="1"/>
</dbReference>
<dbReference type="KEGG" id="nfn:NFRAN_0287"/>
<dbReference type="Pfam" id="PF18689">
    <property type="entry name" value="PriX"/>
    <property type="match status" value="1"/>
</dbReference>
<dbReference type="EMBL" id="LR216287">
    <property type="protein sequence ID" value="VFJ12608.1"/>
    <property type="molecule type" value="Genomic_DNA"/>
</dbReference>
<gene>
    <name evidence="2" type="ORF">NFRAN_0287</name>
</gene>
<evidence type="ECO:0000259" key="1">
    <source>
        <dbReference type="Pfam" id="PF18689"/>
    </source>
</evidence>
<reference evidence="2 3" key="1">
    <citation type="submission" date="2019-02" db="EMBL/GenBank/DDBJ databases">
        <authorList>
            <person name="Lehtovirta-Morley E L."/>
        </authorList>
    </citation>
    <scope>NUCLEOTIDE SEQUENCE [LARGE SCALE GENOMIC DNA]</scope>
    <source>
        <strain evidence="2">NFRAN1</strain>
    </source>
</reference>
<accession>A0A484I5Z6</accession>
<feature type="domain" description="Primase X" evidence="1">
    <location>
        <begin position="269"/>
        <end position="360"/>
    </location>
</feature>
<dbReference type="AlphaFoldDB" id="A0A484I5Z6"/>
<sequence length="371" mass="43586">MSKETTMNSEDIDFIMSHFGHQLQDFPRKMMTDKIGAQVPVFSKEEIFIKCQESDFIDCRINAYPEYTEYQGIVRHPPNFIFIDLDLSKFKNSKKKLDNALENTLNNIHYLGAKPTVMWSGNGYHIYLPIEAMVLDLIDKFSKDKFPSLFSDNYYSKYHGYSVSELFLKFAKDHLTNGNADPQHHPKYKTCLIRFPNTYNSKNIGNGLTLEESKVRLIQKWDGGRIPIQLLLKDFRRWIAQEELDQKRRIRRIKSKILNSKSKNSEILWIEKLLQIPLEDHRKYCLFHILVPYLVNVKKLPPEEISQVIVDWLSKCNNVKHLDFDPVSEIKNKMKYVKSYKPMSLPKLRRENKCLFQVLFPTIGNFCGTGC</sequence>
<protein>
    <recommendedName>
        <fullName evidence="1">Primase X domain-containing protein</fullName>
    </recommendedName>
</protein>
<name>A0A484I5Z6_9ARCH</name>
<keyword evidence="3" id="KW-1185">Reference proteome</keyword>
<organism evidence="2 3">
    <name type="scientific">Candidatus Nitrosocosmicus franklandianus</name>
    <dbReference type="NCBI Taxonomy" id="1798806"/>
    <lineage>
        <taxon>Archaea</taxon>
        <taxon>Nitrososphaerota</taxon>
        <taxon>Nitrososphaeria</taxon>
        <taxon>Nitrososphaerales</taxon>
        <taxon>Nitrososphaeraceae</taxon>
        <taxon>Candidatus Nitrosocosmicus</taxon>
    </lineage>
</organism>
<evidence type="ECO:0000313" key="2">
    <source>
        <dbReference type="EMBL" id="VFJ12608.1"/>
    </source>
</evidence>
<dbReference type="InterPro" id="IPR040865">
    <property type="entry name" value="PriX"/>
</dbReference>
<proteinExistence type="predicted"/>